<dbReference type="EMBL" id="JAMQGM010000016">
    <property type="protein sequence ID" value="MCM2577135.1"/>
    <property type="molecule type" value="Genomic_DNA"/>
</dbReference>
<dbReference type="Pfam" id="PF05721">
    <property type="entry name" value="PhyH"/>
    <property type="match status" value="1"/>
</dbReference>
<dbReference type="PANTHER" id="PTHR20883:SF46">
    <property type="entry name" value="PHYTANOYL-COA HYDROXYLASE"/>
    <property type="match status" value="1"/>
</dbReference>
<protein>
    <submittedName>
        <fullName evidence="1">Phytanoyl-CoA dioxygenase family protein</fullName>
    </submittedName>
</protein>
<keyword evidence="1" id="KW-0560">Oxidoreductase</keyword>
<keyword evidence="1" id="KW-0223">Dioxygenase</keyword>
<evidence type="ECO:0000313" key="1">
    <source>
        <dbReference type="EMBL" id="MCM2577135.1"/>
    </source>
</evidence>
<reference evidence="1" key="1">
    <citation type="journal article" date="2023" name="Int. J. Syst. Evol. Microbiol.">
        <title>Streptomyces meridianus sp. nov. isolated from brackish water of the Tagus estuary in Alcochete, Portugal.</title>
        <authorList>
            <person name="Santos J.D.N."/>
            <person name="Klimek D."/>
            <person name="Calusinska M."/>
            <person name="Lobo Da Cunha A."/>
            <person name="Catita J."/>
            <person name="Goncalves H."/>
            <person name="Gonzalez I."/>
            <person name="Reyes F."/>
            <person name="Lage O.M."/>
        </authorList>
    </citation>
    <scope>NUCLEOTIDE SEQUENCE</scope>
    <source>
        <strain evidence="1">MTZ3.1</strain>
    </source>
</reference>
<accession>A0ABT0X3L3</accession>
<evidence type="ECO:0000313" key="2">
    <source>
        <dbReference type="Proteomes" id="UP001167160"/>
    </source>
</evidence>
<name>A0ABT0X3L3_9ACTN</name>
<dbReference type="PANTHER" id="PTHR20883">
    <property type="entry name" value="PHYTANOYL-COA DIOXYGENASE DOMAIN CONTAINING 1"/>
    <property type="match status" value="1"/>
</dbReference>
<dbReference type="RefSeq" id="WP_251411429.1">
    <property type="nucleotide sequence ID" value="NZ_JAMQGM010000016.1"/>
</dbReference>
<keyword evidence="2" id="KW-1185">Reference proteome</keyword>
<dbReference type="Gene3D" id="2.60.120.620">
    <property type="entry name" value="q2cbj1_9rhob like domain"/>
    <property type="match status" value="1"/>
</dbReference>
<comment type="caution">
    <text evidence="1">The sequence shown here is derived from an EMBL/GenBank/DDBJ whole genome shotgun (WGS) entry which is preliminary data.</text>
</comment>
<dbReference type="SUPFAM" id="SSF51197">
    <property type="entry name" value="Clavaminate synthase-like"/>
    <property type="match status" value="1"/>
</dbReference>
<dbReference type="GO" id="GO:0051213">
    <property type="term" value="F:dioxygenase activity"/>
    <property type="evidence" value="ECO:0007669"/>
    <property type="project" value="UniProtKB-KW"/>
</dbReference>
<organism evidence="1 2">
    <name type="scientific">Streptomyces meridianus</name>
    <dbReference type="NCBI Taxonomy" id="2938945"/>
    <lineage>
        <taxon>Bacteria</taxon>
        <taxon>Bacillati</taxon>
        <taxon>Actinomycetota</taxon>
        <taxon>Actinomycetes</taxon>
        <taxon>Kitasatosporales</taxon>
        <taxon>Streptomycetaceae</taxon>
        <taxon>Streptomyces</taxon>
    </lineage>
</organism>
<proteinExistence type="predicted"/>
<gene>
    <name evidence="1" type="ORF">M1E25_07190</name>
</gene>
<dbReference type="Proteomes" id="UP001167160">
    <property type="component" value="Unassembled WGS sequence"/>
</dbReference>
<sequence length="257" mass="28825">MAPTETDRASLVTPEMREQYEKEGYFVLERVLTDEQLELLRGGAQYSIDKLDAAMDAAGVDTIGINHRGKRYFSNMIYEDRPELRSFLFSDTTAQICKATLGEDAYLFWEQYVIKAGDPDTAFAWHQDSGYVHEDHDPYVTIWIALDDVTLDNGPVHLLPYSRSGIKSYVKHITDPVTNDRVCYFGSDPGVPMTAPAGSIVVFSSVVMHRSGPNLTDRNRRVYIAQYSQEVINAKNDTAPAGSFEHFLDGGRIVAEV</sequence>
<dbReference type="InterPro" id="IPR008775">
    <property type="entry name" value="Phytyl_CoA_dOase-like"/>
</dbReference>